<keyword evidence="1" id="KW-1133">Transmembrane helix</keyword>
<proteinExistence type="predicted"/>
<keyword evidence="3" id="KW-1185">Reference proteome</keyword>
<keyword evidence="1" id="KW-0472">Membrane</keyword>
<evidence type="ECO:0000313" key="2">
    <source>
        <dbReference type="EMBL" id="SEQ87964.1"/>
    </source>
</evidence>
<organism evidence="2 3">
    <name type="scientific">Faunimonas pinastri</name>
    <dbReference type="NCBI Taxonomy" id="1855383"/>
    <lineage>
        <taxon>Bacteria</taxon>
        <taxon>Pseudomonadati</taxon>
        <taxon>Pseudomonadota</taxon>
        <taxon>Alphaproteobacteria</taxon>
        <taxon>Hyphomicrobiales</taxon>
        <taxon>Afifellaceae</taxon>
        <taxon>Faunimonas</taxon>
    </lineage>
</organism>
<dbReference type="RefSeq" id="WP_092496944.1">
    <property type="nucleotide sequence ID" value="NZ_FOFG01000008.1"/>
</dbReference>
<accession>A0A1H9JM19</accession>
<dbReference type="AlphaFoldDB" id="A0A1H9JM19"/>
<evidence type="ECO:0000313" key="3">
    <source>
        <dbReference type="Proteomes" id="UP000199647"/>
    </source>
</evidence>
<reference evidence="2 3" key="1">
    <citation type="submission" date="2016-10" db="EMBL/GenBank/DDBJ databases">
        <authorList>
            <person name="de Groot N.N."/>
        </authorList>
    </citation>
    <scope>NUCLEOTIDE SEQUENCE [LARGE SCALE GENOMIC DNA]</scope>
    <source>
        <strain evidence="2 3">A52C2</strain>
    </source>
</reference>
<keyword evidence="1" id="KW-0812">Transmembrane</keyword>
<name>A0A1H9JM19_9HYPH</name>
<dbReference type="EMBL" id="FOFG01000008">
    <property type="protein sequence ID" value="SEQ87964.1"/>
    <property type="molecule type" value="Genomic_DNA"/>
</dbReference>
<protein>
    <submittedName>
        <fullName evidence="2">Uncharacterized protein</fullName>
    </submittedName>
</protein>
<gene>
    <name evidence="2" type="ORF">SAMN05216548_108182</name>
</gene>
<evidence type="ECO:0000256" key="1">
    <source>
        <dbReference type="SAM" id="Phobius"/>
    </source>
</evidence>
<sequence length="111" mass="11969">MIEISEAATTSTAPKASTVRKVALPSPKARTFTKRFIVCCTCALFVVAAGGTFFSYAEAPNLVRELGVITFAYLGAYVSVGHLDWRAYLDHTTELLTGRGRGRTPPVPFLA</sequence>
<dbReference type="Proteomes" id="UP000199647">
    <property type="component" value="Unassembled WGS sequence"/>
</dbReference>
<feature type="transmembrane region" description="Helical" evidence="1">
    <location>
        <begin position="62"/>
        <end position="80"/>
    </location>
</feature>
<feature type="transmembrane region" description="Helical" evidence="1">
    <location>
        <begin position="36"/>
        <end position="56"/>
    </location>
</feature>
<dbReference type="STRING" id="1855383.SAMN05216548_108182"/>